<comment type="subunit">
    <text evidence="7">Monomer. Binds directly to the core enzyme of the DNA-dependent RNA polymerase and to nascent RNA.</text>
</comment>
<keyword evidence="4 7" id="KW-0694">RNA-binding</keyword>
<dbReference type="PANTHER" id="PTHR22648:SF0">
    <property type="entry name" value="TRANSCRIPTION TERMINATION_ANTITERMINATION PROTEIN NUSA"/>
    <property type="match status" value="1"/>
</dbReference>
<dbReference type="Proteomes" id="UP000256779">
    <property type="component" value="Unassembled WGS sequence"/>
</dbReference>
<keyword evidence="3 7" id="KW-0889">Transcription antitermination</keyword>
<dbReference type="GO" id="GO:0005829">
    <property type="term" value="C:cytosol"/>
    <property type="evidence" value="ECO:0007669"/>
    <property type="project" value="TreeGrafter"/>
</dbReference>
<dbReference type="RefSeq" id="WP_115866938.1">
    <property type="nucleotide sequence ID" value="NZ_QREG01000003.1"/>
</dbReference>
<dbReference type="AlphaFoldDB" id="A0A3D9L7M4"/>
<dbReference type="Gene3D" id="3.30.1480.10">
    <property type="entry name" value="NusA, N-terminal domain"/>
    <property type="match status" value="1"/>
</dbReference>
<dbReference type="GO" id="GO:0006353">
    <property type="term" value="P:DNA-templated transcription termination"/>
    <property type="evidence" value="ECO:0007669"/>
    <property type="project" value="UniProtKB-UniRule"/>
</dbReference>
<evidence type="ECO:0000313" key="10">
    <source>
        <dbReference type="Proteomes" id="UP000256779"/>
    </source>
</evidence>
<sequence length="413" mass="47432">MDTGVLIESFADFARGKNIDRPTMIRILEDVFRTMIRKKYKTDDNFDIIINTDKGDLEIWRFREIVDDNSEDIWDHDKISLTEARKIEPDFEIGEEVSEEIKLEDFGRRAVMTARQTLIQKIKDLEKDILFQKYKELVGEIITGEVYQTLSREILLIDGEGNELSLPKNEQISKDRYRKGDSVRAIVQRVEMVNGNPKIILSRTSPTFLERLFESEVPEVYDGLITIKNVVREPGERAKVAVESYDDRIDPVGACVGMKGSRIHSIVRELQNENIDVINFTDNMELYIARALSPAKIVSMKLGEDNNRVSVYLKPDQVSLAIGKGGQNIKLASRLVGLEIDVFREIDDAEDEDVDLNEFSDEIESWVLEELNRIGLDTAKSVLKLSVEELVRRTDLEEETVQNVQNVLKQEFE</sequence>
<dbReference type="CDD" id="cd22529">
    <property type="entry name" value="KH-II_NusA_rpt2"/>
    <property type="match status" value="1"/>
</dbReference>
<evidence type="ECO:0000256" key="3">
    <source>
        <dbReference type="ARBA" id="ARBA00022814"/>
    </source>
</evidence>
<keyword evidence="1 7" id="KW-0806">Transcription termination</keyword>
<dbReference type="Gene3D" id="3.30.300.20">
    <property type="match status" value="2"/>
</dbReference>
<dbReference type="SUPFAM" id="SSF69705">
    <property type="entry name" value="Transcription factor NusA, N-terminal domain"/>
    <property type="match status" value="1"/>
</dbReference>
<feature type="domain" description="S1 motif" evidence="8">
    <location>
        <begin position="139"/>
        <end position="204"/>
    </location>
</feature>
<dbReference type="PROSITE" id="PS50126">
    <property type="entry name" value="S1"/>
    <property type="match status" value="1"/>
</dbReference>
<proteinExistence type="inferred from homology"/>
<name>A0A3D9L7M4_MARFU</name>
<dbReference type="FunFam" id="3.30.300.20:FF:000002">
    <property type="entry name" value="Transcription termination/antitermination protein NusA"/>
    <property type="match status" value="1"/>
</dbReference>
<dbReference type="InterPro" id="IPR009019">
    <property type="entry name" value="KH_sf_prok-type"/>
</dbReference>
<dbReference type="InterPro" id="IPR030842">
    <property type="entry name" value="TF_NusA_bacterial"/>
</dbReference>
<dbReference type="SMART" id="SM00316">
    <property type="entry name" value="S1"/>
    <property type="match status" value="1"/>
</dbReference>
<dbReference type="PANTHER" id="PTHR22648">
    <property type="entry name" value="TRANSCRIPTION TERMINATION FACTOR NUSA"/>
    <property type="match status" value="1"/>
</dbReference>
<evidence type="ECO:0000313" key="9">
    <source>
        <dbReference type="EMBL" id="REE01659.1"/>
    </source>
</evidence>
<dbReference type="HAMAP" id="MF_00945_B">
    <property type="entry name" value="NusA_B"/>
    <property type="match status" value="1"/>
</dbReference>
<dbReference type="InterPro" id="IPR015946">
    <property type="entry name" value="KH_dom-like_a/b"/>
</dbReference>
<dbReference type="InterPro" id="IPR025249">
    <property type="entry name" value="TF_NusA_KH_1st"/>
</dbReference>
<evidence type="ECO:0000256" key="5">
    <source>
        <dbReference type="ARBA" id="ARBA00023015"/>
    </source>
</evidence>
<protein>
    <recommendedName>
        <fullName evidence="7">Transcription termination/antitermination protein NusA</fullName>
    </recommendedName>
</protein>
<dbReference type="SMART" id="SM00322">
    <property type="entry name" value="KH"/>
    <property type="match status" value="2"/>
</dbReference>
<keyword evidence="5 7" id="KW-0805">Transcription regulation</keyword>
<dbReference type="SUPFAM" id="SSF50249">
    <property type="entry name" value="Nucleic acid-binding proteins"/>
    <property type="match status" value="1"/>
</dbReference>
<dbReference type="Pfam" id="PF08529">
    <property type="entry name" value="NusA_N"/>
    <property type="match status" value="1"/>
</dbReference>
<dbReference type="InterPro" id="IPR004087">
    <property type="entry name" value="KH_dom"/>
</dbReference>
<dbReference type="Pfam" id="PF13184">
    <property type="entry name" value="KH_NusA_1st"/>
    <property type="match status" value="1"/>
</dbReference>
<dbReference type="InterPro" id="IPR036555">
    <property type="entry name" value="NusA_N_sf"/>
</dbReference>
<comment type="caution">
    <text evidence="9">The sequence shown here is derived from an EMBL/GenBank/DDBJ whole genome shotgun (WGS) entry which is preliminary data.</text>
</comment>
<dbReference type="CDD" id="cd04455">
    <property type="entry name" value="S1_NusA"/>
    <property type="match status" value="1"/>
</dbReference>
<dbReference type="GO" id="GO:0031564">
    <property type="term" value="P:transcription antitermination"/>
    <property type="evidence" value="ECO:0007669"/>
    <property type="project" value="UniProtKB-UniRule"/>
</dbReference>
<reference evidence="9 10" key="1">
    <citation type="submission" date="2018-07" db="EMBL/GenBank/DDBJ databases">
        <title>Genomic Encyclopedia of Type Strains, Phase IV (KMG-IV): sequencing the most valuable type-strain genomes for metagenomic binning, comparative biology and taxonomic classification.</title>
        <authorList>
            <person name="Goeker M."/>
        </authorList>
    </citation>
    <scope>NUCLEOTIDE SEQUENCE [LARGE SCALE GENOMIC DNA]</scope>
    <source>
        <strain evidence="9 10">DSM 4134</strain>
    </source>
</reference>
<dbReference type="InterPro" id="IPR012340">
    <property type="entry name" value="NA-bd_OB-fold"/>
</dbReference>
<keyword evidence="6 7" id="KW-0804">Transcription</keyword>
<evidence type="ECO:0000256" key="2">
    <source>
        <dbReference type="ARBA" id="ARBA00022490"/>
    </source>
</evidence>
<dbReference type="GO" id="GO:0003700">
    <property type="term" value="F:DNA-binding transcription factor activity"/>
    <property type="evidence" value="ECO:0007669"/>
    <property type="project" value="InterPro"/>
</dbReference>
<evidence type="ECO:0000256" key="1">
    <source>
        <dbReference type="ARBA" id="ARBA00022472"/>
    </source>
</evidence>
<evidence type="ECO:0000256" key="6">
    <source>
        <dbReference type="ARBA" id="ARBA00023163"/>
    </source>
</evidence>
<dbReference type="EMBL" id="QREG01000003">
    <property type="protein sequence ID" value="REE01659.1"/>
    <property type="molecule type" value="Genomic_DNA"/>
</dbReference>
<evidence type="ECO:0000256" key="4">
    <source>
        <dbReference type="ARBA" id="ARBA00022884"/>
    </source>
</evidence>
<gene>
    <name evidence="7" type="primary">nusA</name>
    <name evidence="9" type="ORF">C7460_103176</name>
</gene>
<comment type="subcellular location">
    <subcellularLocation>
        <location evidence="7">Cytoplasm</location>
    </subcellularLocation>
</comment>
<evidence type="ECO:0000259" key="8">
    <source>
        <dbReference type="PROSITE" id="PS50126"/>
    </source>
</evidence>
<organism evidence="9 10">
    <name type="scientific">Marinoscillum furvescens DSM 4134</name>
    <dbReference type="NCBI Taxonomy" id="1122208"/>
    <lineage>
        <taxon>Bacteria</taxon>
        <taxon>Pseudomonadati</taxon>
        <taxon>Bacteroidota</taxon>
        <taxon>Cytophagia</taxon>
        <taxon>Cytophagales</taxon>
        <taxon>Reichenbachiellaceae</taxon>
        <taxon>Marinoscillum</taxon>
    </lineage>
</organism>
<dbReference type="PROSITE" id="PS50084">
    <property type="entry name" value="KH_TYPE_1"/>
    <property type="match status" value="1"/>
</dbReference>
<dbReference type="GO" id="GO:0003723">
    <property type="term" value="F:RNA binding"/>
    <property type="evidence" value="ECO:0007669"/>
    <property type="project" value="UniProtKB-UniRule"/>
</dbReference>
<dbReference type="InterPro" id="IPR003029">
    <property type="entry name" value="S1_domain"/>
</dbReference>
<keyword evidence="2 7" id="KW-0963">Cytoplasm</keyword>
<comment type="similarity">
    <text evidence="7">Belongs to the NusA family.</text>
</comment>
<dbReference type="InterPro" id="IPR013735">
    <property type="entry name" value="TF_NusA_N"/>
</dbReference>
<dbReference type="InterPro" id="IPR058582">
    <property type="entry name" value="KH_NusA_2nd"/>
</dbReference>
<accession>A0A3D9L7M4</accession>
<dbReference type="Pfam" id="PF26594">
    <property type="entry name" value="KH_NusA_2nd"/>
    <property type="match status" value="1"/>
</dbReference>
<comment type="function">
    <text evidence="7">Participates in both transcription termination and antitermination.</text>
</comment>
<dbReference type="InterPro" id="IPR010213">
    <property type="entry name" value="TF_NusA"/>
</dbReference>
<dbReference type="NCBIfam" id="TIGR01953">
    <property type="entry name" value="NusA"/>
    <property type="match status" value="1"/>
</dbReference>
<evidence type="ECO:0000256" key="7">
    <source>
        <dbReference type="HAMAP-Rule" id="MF_00945"/>
    </source>
</evidence>
<keyword evidence="10" id="KW-1185">Reference proteome</keyword>
<dbReference type="Gene3D" id="2.40.50.140">
    <property type="entry name" value="Nucleic acid-binding proteins"/>
    <property type="match status" value="1"/>
</dbReference>
<dbReference type="CDD" id="cd02134">
    <property type="entry name" value="KH-II_NusA_rpt1"/>
    <property type="match status" value="1"/>
</dbReference>
<dbReference type="OrthoDB" id="9807233at2"/>
<dbReference type="SUPFAM" id="SSF54814">
    <property type="entry name" value="Prokaryotic type KH domain (KH-domain type II)"/>
    <property type="match status" value="2"/>
</dbReference>